<keyword evidence="3" id="KW-0440">LIM domain</keyword>
<organism evidence="6 7">
    <name type="scientific">Amorphotheca resinae ATCC 22711</name>
    <dbReference type="NCBI Taxonomy" id="857342"/>
    <lineage>
        <taxon>Eukaryota</taxon>
        <taxon>Fungi</taxon>
        <taxon>Dikarya</taxon>
        <taxon>Ascomycota</taxon>
        <taxon>Pezizomycotina</taxon>
        <taxon>Leotiomycetes</taxon>
        <taxon>Helotiales</taxon>
        <taxon>Amorphothecaceae</taxon>
        <taxon>Amorphotheca</taxon>
    </lineage>
</organism>
<evidence type="ECO:0000256" key="1">
    <source>
        <dbReference type="ARBA" id="ARBA00022723"/>
    </source>
</evidence>
<feature type="compositionally biased region" description="Polar residues" evidence="4">
    <location>
        <begin position="161"/>
        <end position="173"/>
    </location>
</feature>
<feature type="compositionally biased region" description="Basic and acidic residues" evidence="4">
    <location>
        <begin position="218"/>
        <end position="231"/>
    </location>
</feature>
<evidence type="ECO:0000256" key="4">
    <source>
        <dbReference type="SAM" id="MobiDB-lite"/>
    </source>
</evidence>
<feature type="compositionally biased region" description="Basic and acidic residues" evidence="4">
    <location>
        <begin position="327"/>
        <end position="340"/>
    </location>
</feature>
<dbReference type="STRING" id="857342.A0A2T3B4J1"/>
<dbReference type="CDD" id="cd08368">
    <property type="entry name" value="LIM"/>
    <property type="match status" value="1"/>
</dbReference>
<evidence type="ECO:0000256" key="2">
    <source>
        <dbReference type="ARBA" id="ARBA00022833"/>
    </source>
</evidence>
<protein>
    <recommendedName>
        <fullName evidence="5">LIM zinc-binding domain-containing protein</fullName>
    </recommendedName>
</protein>
<dbReference type="GO" id="GO:0046872">
    <property type="term" value="F:metal ion binding"/>
    <property type="evidence" value="ECO:0007669"/>
    <property type="project" value="UniProtKB-KW"/>
</dbReference>
<feature type="compositionally biased region" description="Polar residues" evidence="4">
    <location>
        <begin position="313"/>
        <end position="324"/>
    </location>
</feature>
<dbReference type="PANTHER" id="PTHR24216:SF65">
    <property type="entry name" value="PAXILLIN-LIKE PROTEIN 1"/>
    <property type="match status" value="1"/>
</dbReference>
<dbReference type="Proteomes" id="UP000241818">
    <property type="component" value="Unassembled WGS sequence"/>
</dbReference>
<dbReference type="EMBL" id="KZ679010">
    <property type="protein sequence ID" value="PSS20559.1"/>
    <property type="molecule type" value="Genomic_DNA"/>
</dbReference>
<dbReference type="OrthoDB" id="1112565at2759"/>
<dbReference type="SUPFAM" id="SSF57716">
    <property type="entry name" value="Glucocorticoid receptor-like (DNA-binding domain)"/>
    <property type="match status" value="1"/>
</dbReference>
<dbReference type="RefSeq" id="XP_024721829.1">
    <property type="nucleotide sequence ID" value="XM_024863931.1"/>
</dbReference>
<feature type="compositionally biased region" description="Basic and acidic residues" evidence="4">
    <location>
        <begin position="303"/>
        <end position="312"/>
    </location>
</feature>
<feature type="compositionally biased region" description="Polar residues" evidence="4">
    <location>
        <begin position="268"/>
        <end position="280"/>
    </location>
</feature>
<dbReference type="PANTHER" id="PTHR24216">
    <property type="entry name" value="PAXILLIN-RELATED"/>
    <property type="match status" value="1"/>
</dbReference>
<dbReference type="CDD" id="cd09397">
    <property type="entry name" value="LIM1_UF1"/>
    <property type="match status" value="1"/>
</dbReference>
<feature type="domain" description="LIM zinc-binding" evidence="5">
    <location>
        <begin position="553"/>
        <end position="616"/>
    </location>
</feature>
<keyword evidence="1 3" id="KW-0479">Metal-binding</keyword>
<evidence type="ECO:0000313" key="6">
    <source>
        <dbReference type="EMBL" id="PSS20559.1"/>
    </source>
</evidence>
<feature type="domain" description="LIM zinc-binding" evidence="5">
    <location>
        <begin position="617"/>
        <end position="675"/>
    </location>
</feature>
<dbReference type="AlphaFoldDB" id="A0A2T3B4J1"/>
<feature type="region of interest" description="Disordered" evidence="4">
    <location>
        <begin position="505"/>
        <end position="555"/>
    </location>
</feature>
<dbReference type="GO" id="GO:0030695">
    <property type="term" value="F:GTPase regulator activity"/>
    <property type="evidence" value="ECO:0007669"/>
    <property type="project" value="UniProtKB-ARBA"/>
</dbReference>
<evidence type="ECO:0000313" key="7">
    <source>
        <dbReference type="Proteomes" id="UP000241818"/>
    </source>
</evidence>
<dbReference type="GeneID" id="36572012"/>
<feature type="compositionally biased region" description="Basic and acidic residues" evidence="4">
    <location>
        <begin position="115"/>
        <end position="125"/>
    </location>
</feature>
<keyword evidence="2 3" id="KW-0862">Zinc</keyword>
<dbReference type="Pfam" id="PF00412">
    <property type="entry name" value="LIM"/>
    <property type="match status" value="2"/>
</dbReference>
<dbReference type="InterPro" id="IPR001781">
    <property type="entry name" value="Znf_LIM"/>
</dbReference>
<feature type="compositionally biased region" description="Low complexity" evidence="4">
    <location>
        <begin position="424"/>
        <end position="453"/>
    </location>
</feature>
<feature type="region of interest" description="Disordered" evidence="4">
    <location>
        <begin position="35"/>
        <end position="491"/>
    </location>
</feature>
<proteinExistence type="predicted"/>
<keyword evidence="7" id="KW-1185">Reference proteome</keyword>
<name>A0A2T3B4J1_AMORE</name>
<dbReference type="PROSITE" id="PS00478">
    <property type="entry name" value="LIM_DOMAIN_1"/>
    <property type="match status" value="1"/>
</dbReference>
<dbReference type="FunFam" id="2.10.110.10:FF:000105">
    <property type="entry name" value="Similar to LIM domain-containing protein"/>
    <property type="match status" value="1"/>
</dbReference>
<feature type="compositionally biased region" description="Polar residues" evidence="4">
    <location>
        <begin position="93"/>
        <end position="110"/>
    </location>
</feature>
<feature type="compositionally biased region" description="Polar residues" evidence="4">
    <location>
        <begin position="469"/>
        <end position="484"/>
    </location>
</feature>
<gene>
    <name evidence="6" type="ORF">M430DRAFT_18707</name>
</gene>
<dbReference type="Gene3D" id="2.10.110.10">
    <property type="entry name" value="Cysteine Rich Protein"/>
    <property type="match status" value="2"/>
</dbReference>
<accession>A0A2T3B4J1</accession>
<dbReference type="SMART" id="SM00132">
    <property type="entry name" value="LIM"/>
    <property type="match status" value="2"/>
</dbReference>
<reference evidence="6 7" key="1">
    <citation type="journal article" date="2018" name="New Phytol.">
        <title>Comparative genomics and transcriptomics depict ericoid mycorrhizal fungi as versatile saprotrophs and plant mutualists.</title>
        <authorList>
            <person name="Martino E."/>
            <person name="Morin E."/>
            <person name="Grelet G.A."/>
            <person name="Kuo A."/>
            <person name="Kohler A."/>
            <person name="Daghino S."/>
            <person name="Barry K.W."/>
            <person name="Cichocki N."/>
            <person name="Clum A."/>
            <person name="Dockter R.B."/>
            <person name="Hainaut M."/>
            <person name="Kuo R.C."/>
            <person name="LaButti K."/>
            <person name="Lindahl B.D."/>
            <person name="Lindquist E.A."/>
            <person name="Lipzen A."/>
            <person name="Khouja H.R."/>
            <person name="Magnuson J."/>
            <person name="Murat C."/>
            <person name="Ohm R.A."/>
            <person name="Singer S.W."/>
            <person name="Spatafora J.W."/>
            <person name="Wang M."/>
            <person name="Veneault-Fourrey C."/>
            <person name="Henrissat B."/>
            <person name="Grigoriev I.V."/>
            <person name="Martin F.M."/>
            <person name="Perotto S."/>
        </authorList>
    </citation>
    <scope>NUCLEOTIDE SEQUENCE [LARGE SCALE GENOMIC DNA]</scope>
    <source>
        <strain evidence="6 7">ATCC 22711</strain>
    </source>
</reference>
<dbReference type="InParanoid" id="A0A2T3B4J1"/>
<dbReference type="PROSITE" id="PS50023">
    <property type="entry name" value="LIM_DOMAIN_2"/>
    <property type="match status" value="2"/>
</dbReference>
<evidence type="ECO:0000259" key="5">
    <source>
        <dbReference type="PROSITE" id="PS50023"/>
    </source>
</evidence>
<evidence type="ECO:0000256" key="3">
    <source>
        <dbReference type="PROSITE-ProRule" id="PRU00125"/>
    </source>
</evidence>
<sequence>MADSSRVSTFLPTIKCSMCLRDIEISQMGDHVCQTPASSVDRSATPPPDNTDGNLDHAPYKQNPTNGPSYLKPGRAMPPMVDVSAANRPFLPQGQQLTPVSLPPSRSMSPVTPHEGPRTPNDRSRSPFGRPIRSATAPIRSPPSPEYMSSNLDNPFPPFPTSRSAAKSQPQQGSGYGSLGTSPGRADHMYAPVSPRTASSGGLLKRVDQIIPGPFDVNSRKADDAASDRGHLRQRSMKDSAMSLRIADAPDPMPRPSTASGDAPGHSRTFTDSSHGSKSQIPKVPRKNGYGGFGPPAGNDDPGSEHPPHLEVRSQTFPLQNESQEPLYRRPSEPGPEMRRPSTSNGPNERRPSVNERAMGSSPDGRRRPSMGGPDLTRPLPPRGTSLLRPRLDAKPGEVPPLPSHVNLAAEFGVGNPYHTPTESQSSNTSGSSQGSKASSRSSPLSSVPDRSPWNGSDSAKMDSLMSEVESSITDLQLGELSSSPSPPRKMEQFARPLARTLEPALFPPESPIDPAIHEGVVSPIPSRNPARSQAPLDLDRRPTPRRRTTSKGDCKGCGKPITGKSVSSADGRLTGRYHKECFVCNTCSQPFQTATFYVLDDAPYCERHYHTLNGSLCTTCDKGIEGQYLESESKQKFHPACLTCSDCKRNLRHGYFEMNGRVYCERDAFRRAQQGRFLGPGGSASNRMERRTTRLMMM</sequence>